<dbReference type="InterPro" id="IPR003509">
    <property type="entry name" value="UPF0102_YraN-like"/>
</dbReference>
<dbReference type="NCBIfam" id="TIGR00252">
    <property type="entry name" value="YraN family protein"/>
    <property type="match status" value="1"/>
</dbReference>
<evidence type="ECO:0000313" key="3">
    <source>
        <dbReference type="Proteomes" id="UP000813068"/>
    </source>
</evidence>
<accession>A0ABS6N063</accession>
<proteinExistence type="inferred from homology"/>
<evidence type="ECO:0000313" key="2">
    <source>
        <dbReference type="EMBL" id="MBV2134414.1"/>
    </source>
</evidence>
<keyword evidence="3" id="KW-1185">Reference proteome</keyword>
<dbReference type="Pfam" id="PF02021">
    <property type="entry name" value="UPF0102"/>
    <property type="match status" value="1"/>
</dbReference>
<dbReference type="Proteomes" id="UP000813068">
    <property type="component" value="Unassembled WGS sequence"/>
</dbReference>
<name>A0ABS6N063_9GAMM</name>
<evidence type="ECO:0000256" key="1">
    <source>
        <dbReference type="HAMAP-Rule" id="MF_00048"/>
    </source>
</evidence>
<protein>
    <recommendedName>
        <fullName evidence="1">UPF0102 protein KRX52_16665</fullName>
    </recommendedName>
</protein>
<reference evidence="2 3" key="1">
    <citation type="submission" date="2021-06" db="EMBL/GenBank/DDBJ databases">
        <title>Differences between aerobic and microaerobic xylene degrading microbial communities.</title>
        <authorList>
            <person name="Banerjee S."/>
            <person name="Tancsics A."/>
        </authorList>
    </citation>
    <scope>NUCLEOTIDE SEQUENCE [LARGE SCALE GENOMIC DNA]</scope>
    <source>
        <strain evidence="2 3">MAP12</strain>
    </source>
</reference>
<dbReference type="HAMAP" id="MF_00048">
    <property type="entry name" value="UPF0102"/>
    <property type="match status" value="1"/>
</dbReference>
<dbReference type="EMBL" id="JAHRGL010000057">
    <property type="protein sequence ID" value="MBV2134414.1"/>
    <property type="molecule type" value="Genomic_DNA"/>
</dbReference>
<organism evidence="2 3">
    <name type="scientific">Geopseudomonas aromaticivorans</name>
    <dbReference type="NCBI Taxonomy" id="2849492"/>
    <lineage>
        <taxon>Bacteria</taxon>
        <taxon>Pseudomonadati</taxon>
        <taxon>Pseudomonadota</taxon>
        <taxon>Gammaproteobacteria</taxon>
        <taxon>Pseudomonadales</taxon>
        <taxon>Pseudomonadaceae</taxon>
        <taxon>Geopseudomonas</taxon>
    </lineage>
</organism>
<comment type="similarity">
    <text evidence="1">Belongs to the UPF0102 family.</text>
</comment>
<dbReference type="NCBIfam" id="NF009154">
    <property type="entry name" value="PRK12497.3-3"/>
    <property type="match status" value="1"/>
</dbReference>
<dbReference type="PANTHER" id="PTHR34039">
    <property type="entry name" value="UPF0102 PROTEIN YRAN"/>
    <property type="match status" value="1"/>
</dbReference>
<sequence length="141" mass="15612">MGGIPQRPDPAPGVCRTVSAPTRQAIGQAAEGWAQTHLEEHGLRLLTRNWRCRLGELDLVMLDGDTVVFVEVRYRRHSAWGGAEASVDARKRARVSAAAQVFLQQQSRWARHPCRFDVVAVSPADNSSPARLNWIRGAFDA</sequence>
<dbReference type="NCBIfam" id="NF009150">
    <property type="entry name" value="PRK12497.1-3"/>
    <property type="match status" value="1"/>
</dbReference>
<dbReference type="PANTHER" id="PTHR34039:SF1">
    <property type="entry name" value="UPF0102 PROTEIN YRAN"/>
    <property type="match status" value="1"/>
</dbReference>
<gene>
    <name evidence="2" type="ORF">KRX52_16665</name>
</gene>
<comment type="caution">
    <text evidence="2">The sequence shown here is derived from an EMBL/GenBank/DDBJ whole genome shotgun (WGS) entry which is preliminary data.</text>
</comment>